<name>A0A8H7C312_AGABI</name>
<reference evidence="7 8" key="1">
    <citation type="journal article" name="Sci. Rep.">
        <title>Telomere-to-telomere assembled and centromere annotated genomes of the two main subspecies of the button mushroom Agaricus bisporus reveal especially polymorphic chromosome ends.</title>
        <authorList>
            <person name="Sonnenberg A.S.M."/>
            <person name="Sedaghat-Telgerd N."/>
            <person name="Lavrijssen B."/>
            <person name="Ohm R.A."/>
            <person name="Hendrickx P.M."/>
            <person name="Scholtmeijer K."/>
            <person name="Baars J.J.P."/>
            <person name="van Peer A."/>
        </authorList>
    </citation>
    <scope>NUCLEOTIDE SEQUENCE [LARGE SCALE GENOMIC DNA]</scope>
    <source>
        <strain evidence="7 8">H119_p4</strain>
    </source>
</reference>
<dbReference type="GO" id="GO:0009395">
    <property type="term" value="P:phospholipid catabolic process"/>
    <property type="evidence" value="ECO:0007669"/>
    <property type="project" value="TreeGrafter"/>
</dbReference>
<organism evidence="7 8">
    <name type="scientific">Agaricus bisporus var. burnettii</name>
    <dbReference type="NCBI Taxonomy" id="192524"/>
    <lineage>
        <taxon>Eukaryota</taxon>
        <taxon>Fungi</taxon>
        <taxon>Dikarya</taxon>
        <taxon>Basidiomycota</taxon>
        <taxon>Agaricomycotina</taxon>
        <taxon>Agaricomycetes</taxon>
        <taxon>Agaricomycetidae</taxon>
        <taxon>Agaricales</taxon>
        <taxon>Agaricineae</taxon>
        <taxon>Agaricaceae</taxon>
        <taxon>Agaricus</taxon>
    </lineage>
</organism>
<evidence type="ECO:0000259" key="6">
    <source>
        <dbReference type="PROSITE" id="PS50035"/>
    </source>
</evidence>
<dbReference type="GO" id="GO:0035556">
    <property type="term" value="P:intracellular signal transduction"/>
    <property type="evidence" value="ECO:0007669"/>
    <property type="project" value="InterPro"/>
</dbReference>
<dbReference type="InterPro" id="IPR016555">
    <property type="entry name" value="PLipase_D_euk"/>
</dbReference>
<dbReference type="GO" id="GO:0004630">
    <property type="term" value="F:phospholipase D activity"/>
    <property type="evidence" value="ECO:0007669"/>
    <property type="project" value="UniProtKB-UniRule"/>
</dbReference>
<dbReference type="PIRSF" id="PIRSF009376">
    <property type="entry name" value="Phospholipase_D_euk"/>
    <property type="match status" value="1"/>
</dbReference>
<dbReference type="SMART" id="SM00155">
    <property type="entry name" value="PLDc"/>
    <property type="match status" value="2"/>
</dbReference>
<feature type="domain" description="PLD phosphodiesterase" evidence="6">
    <location>
        <begin position="679"/>
        <end position="706"/>
    </location>
</feature>
<dbReference type="SUPFAM" id="SSF56024">
    <property type="entry name" value="Phospholipase D/nuclease"/>
    <property type="match status" value="2"/>
</dbReference>
<accession>A0A8H7C312</accession>
<dbReference type="GO" id="GO:0006654">
    <property type="term" value="P:phosphatidic acid biosynthetic process"/>
    <property type="evidence" value="ECO:0007669"/>
    <property type="project" value="InterPro"/>
</dbReference>
<dbReference type="InterPro" id="IPR025202">
    <property type="entry name" value="PLD-like_dom"/>
</dbReference>
<proteinExistence type="inferred from homology"/>
<evidence type="ECO:0000256" key="4">
    <source>
        <dbReference type="ARBA" id="ARBA00023098"/>
    </source>
</evidence>
<gene>
    <name evidence="7" type="ORF">Agabi119p4_10123</name>
</gene>
<keyword evidence="2 5" id="KW-0378">Hydrolase</keyword>
<dbReference type="Gene3D" id="3.30.870.10">
    <property type="entry name" value="Endonuclease Chain A"/>
    <property type="match status" value="3"/>
</dbReference>
<dbReference type="PROSITE" id="PS50035">
    <property type="entry name" value="PLD"/>
    <property type="match status" value="2"/>
</dbReference>
<keyword evidence="1" id="KW-0677">Repeat</keyword>
<dbReference type="Pfam" id="PF13091">
    <property type="entry name" value="PLDc_2"/>
    <property type="match status" value="1"/>
</dbReference>
<comment type="caution">
    <text evidence="7">The sequence shown here is derived from an EMBL/GenBank/DDBJ whole genome shotgun (WGS) entry which is preliminary data.</text>
</comment>
<keyword evidence="4" id="KW-0443">Lipid metabolism</keyword>
<protein>
    <recommendedName>
        <fullName evidence="5">Phospholipase</fullName>
        <ecNumber evidence="5">3.1.4.4</ecNumber>
    </recommendedName>
</protein>
<dbReference type="PANTHER" id="PTHR18896:SF186">
    <property type="entry name" value="PHOSPHOLIPASE D"/>
    <property type="match status" value="1"/>
</dbReference>
<evidence type="ECO:0000256" key="2">
    <source>
        <dbReference type="ARBA" id="ARBA00022801"/>
    </source>
</evidence>
<dbReference type="Proteomes" id="UP000629468">
    <property type="component" value="Unassembled WGS sequence"/>
</dbReference>
<dbReference type="Pfam" id="PF00614">
    <property type="entry name" value="PLDc"/>
    <property type="match status" value="1"/>
</dbReference>
<comment type="similarity">
    <text evidence="5">Belongs to the phospholipase D family.</text>
</comment>
<dbReference type="InterPro" id="IPR001736">
    <property type="entry name" value="PLipase_D/transphosphatidylase"/>
</dbReference>
<evidence type="ECO:0000256" key="5">
    <source>
        <dbReference type="PIRNR" id="PIRNR009376"/>
    </source>
</evidence>
<dbReference type="AlphaFoldDB" id="A0A8H7C312"/>
<dbReference type="EMBL" id="JABXXO010000014">
    <property type="protein sequence ID" value="KAF7760714.1"/>
    <property type="molecule type" value="Genomic_DNA"/>
</dbReference>
<feature type="domain" description="PLD phosphodiesterase" evidence="6">
    <location>
        <begin position="235"/>
        <end position="262"/>
    </location>
</feature>
<evidence type="ECO:0000256" key="3">
    <source>
        <dbReference type="ARBA" id="ARBA00022963"/>
    </source>
</evidence>
<keyword evidence="3 5" id="KW-0442">Lipid degradation</keyword>
<dbReference type="InterPro" id="IPR015679">
    <property type="entry name" value="PLipase_D_fam"/>
</dbReference>
<dbReference type="PANTHER" id="PTHR18896">
    <property type="entry name" value="PHOSPHOLIPASE D"/>
    <property type="match status" value="1"/>
</dbReference>
<evidence type="ECO:0000313" key="7">
    <source>
        <dbReference type="EMBL" id="KAF7760714.1"/>
    </source>
</evidence>
<evidence type="ECO:0000256" key="1">
    <source>
        <dbReference type="ARBA" id="ARBA00022737"/>
    </source>
</evidence>
<dbReference type="CDD" id="cd09138">
    <property type="entry name" value="PLDc_vPLD1_2_yPLD_like_1"/>
    <property type="match status" value="1"/>
</dbReference>
<sequence length="903" mass="104049">MTHKMRFELLVGAEYRGERKMSSSKYKVGMQSGAGLLLHLEKAPEGVGETRGNIVSSSPPTTAKDWKHLSIKLVEKGVKHARAEAIGRFNPNRRHDEPEEQEQDRIRAEIRAGHRYESFSTVRTENFVKWHIDGHDYMWALSEMLESAREVIFILDWWLTPELYLRRPPAKYPEYRLDRILQRKAEQGVMIHVIVYKEVTQTMNMSSKHTKAKTLHPNISCMRHPDHIGAKDSIEFWSHHEKVVVVDNHYAAIGGLDLCFGRWDTHNHPLADVHPTDFSKTLFPGQDYNNARIMDFRDVYNYASNQLSILESARMPWHDVHMTFCGPVVLDVCQHFIERWNEIKKRKYRDEPRWPWLDLPHKPEYAPEEAVARHPHLDKWRGIGRKYKQRWHGLVDPDPEYPLPRNGTCTVQVVRSVSDWSHGVLTEHSIQNAYLKMIEEAEHFIYIENQFFISSTTDGDVVTNKIAKALADRVIRAGQEGKRFKVVIFIPEVPGFAGNVKDEGSLKTIIGAQYRTINRGGNSIYEKVREAGYEPLDYIRFYHLRAYDRINAPLQYISQTEDASGVKFFDAQVALSRKWVDGDMLTSQKTVQIKIPKETTEGLVQSDQAGEDIQQLSIPESEEQANETITRFEEGAKSVRRDENVADNVVQHMLQDRTTLAEEEWEGTEEEELNAYVTELLYIHSKVMIVDDRRVIMGSANINDRSQKGDGDSEICLVVEDTDMIQSTMNGEPYDVSRFASSLRRKLYREHLGLIRPQMADGCEEQTDFMQPAPLPNPDETGEEEDQLVADPISEQTERLLRETAHSNREIFSEIFKNVPTNVVRNWKTYDNYVPKVKTGHVAPGITLDRLKEKLSRVRGAVVEAPLEFLIDESDLVSGAEWTNTKPLELRIQRQRGAIDVSR</sequence>
<comment type="catalytic activity">
    <reaction evidence="5">
        <text>a 1,2-diacyl-sn-glycero-3-phosphocholine + H2O = a 1,2-diacyl-sn-glycero-3-phosphate + choline + H(+)</text>
        <dbReference type="Rhea" id="RHEA:14445"/>
        <dbReference type="ChEBI" id="CHEBI:15354"/>
        <dbReference type="ChEBI" id="CHEBI:15377"/>
        <dbReference type="ChEBI" id="CHEBI:15378"/>
        <dbReference type="ChEBI" id="CHEBI:57643"/>
        <dbReference type="ChEBI" id="CHEBI:58608"/>
        <dbReference type="EC" id="3.1.4.4"/>
    </reaction>
</comment>
<evidence type="ECO:0000313" key="8">
    <source>
        <dbReference type="Proteomes" id="UP000629468"/>
    </source>
</evidence>
<dbReference type="CDD" id="cd09141">
    <property type="entry name" value="PLDc_vPLD1_2_yPLD_like_2"/>
    <property type="match status" value="1"/>
</dbReference>
<dbReference type="EC" id="3.1.4.4" evidence="5"/>